<evidence type="ECO:0000313" key="1">
    <source>
        <dbReference type="EMBL" id="KAK1858125.1"/>
    </source>
</evidence>
<dbReference type="Proteomes" id="UP000798662">
    <property type="component" value="Chromosome 1"/>
</dbReference>
<organism evidence="1 2">
    <name type="scientific">Pyropia yezoensis</name>
    <name type="common">Susabi-nori</name>
    <name type="synonym">Porphyra yezoensis</name>
    <dbReference type="NCBI Taxonomy" id="2788"/>
    <lineage>
        <taxon>Eukaryota</taxon>
        <taxon>Rhodophyta</taxon>
        <taxon>Bangiophyceae</taxon>
        <taxon>Bangiales</taxon>
        <taxon>Bangiaceae</taxon>
        <taxon>Pyropia</taxon>
    </lineage>
</organism>
<comment type="caution">
    <text evidence="1">The sequence shown here is derived from an EMBL/GenBank/DDBJ whole genome shotgun (WGS) entry which is preliminary data.</text>
</comment>
<evidence type="ECO:0000313" key="2">
    <source>
        <dbReference type="Proteomes" id="UP000798662"/>
    </source>
</evidence>
<dbReference type="EMBL" id="CM020618">
    <property type="protein sequence ID" value="KAK1858125.1"/>
    <property type="molecule type" value="Genomic_DNA"/>
</dbReference>
<proteinExistence type="predicted"/>
<gene>
    <name evidence="1" type="ORF">I4F81_000738</name>
</gene>
<name>A0ACC3BK47_PYRYE</name>
<sequence length="168" mass="17990">MVKGDGEEGRKERRAPAPPDVAPHRQLLQWRRWWWFAQRQPGGRAGGGEGDRHDAPPARAAGSTRAGGGEGGEGTAAQREARAARRPPVRMRAAPSPAAGGKVYFWRASRWQPAAPHRRDGATAAGTLSPSSPPDSQATVTIPAPPRSPQRRCGRQANAASLPHRPRT</sequence>
<protein>
    <submittedName>
        <fullName evidence="1">Uncharacterized protein</fullName>
    </submittedName>
</protein>
<accession>A0ACC3BK47</accession>
<keyword evidence="2" id="KW-1185">Reference proteome</keyword>
<reference evidence="1" key="1">
    <citation type="submission" date="2019-11" db="EMBL/GenBank/DDBJ databases">
        <title>Nori genome reveals adaptations in red seaweeds to the harsh intertidal environment.</title>
        <authorList>
            <person name="Wang D."/>
            <person name="Mao Y."/>
        </authorList>
    </citation>
    <scope>NUCLEOTIDE SEQUENCE</scope>
    <source>
        <tissue evidence="1">Gametophyte</tissue>
    </source>
</reference>